<keyword evidence="4 5" id="KW-0472">Membrane</keyword>
<dbReference type="GO" id="GO:0016020">
    <property type="term" value="C:membrane"/>
    <property type="evidence" value="ECO:0007669"/>
    <property type="project" value="UniProtKB-SubCell"/>
</dbReference>
<evidence type="ECO:0000256" key="2">
    <source>
        <dbReference type="ARBA" id="ARBA00022692"/>
    </source>
</evidence>
<dbReference type="RefSeq" id="WP_316415731.1">
    <property type="nucleotide sequence ID" value="NZ_AP027080.1"/>
</dbReference>
<feature type="transmembrane region" description="Helical" evidence="5">
    <location>
        <begin position="206"/>
        <end position="231"/>
    </location>
</feature>
<dbReference type="AlphaFoldDB" id="A0AA48GKD9"/>
<evidence type="ECO:0000313" key="7">
    <source>
        <dbReference type="Proteomes" id="UP001238179"/>
    </source>
</evidence>
<feature type="transmembrane region" description="Helical" evidence="5">
    <location>
        <begin position="146"/>
        <end position="164"/>
    </location>
</feature>
<dbReference type="GO" id="GO:0004659">
    <property type="term" value="F:prenyltransferase activity"/>
    <property type="evidence" value="ECO:0007669"/>
    <property type="project" value="InterPro"/>
</dbReference>
<evidence type="ECO:0000256" key="1">
    <source>
        <dbReference type="ARBA" id="ARBA00004141"/>
    </source>
</evidence>
<dbReference type="CDD" id="cd13962">
    <property type="entry name" value="PT_UbiA_UBIAD1"/>
    <property type="match status" value="1"/>
</dbReference>
<accession>A0AA48GKD9</accession>
<name>A0AA48GKD9_9BACT</name>
<feature type="transmembrane region" description="Helical" evidence="5">
    <location>
        <begin position="273"/>
        <end position="294"/>
    </location>
</feature>
<comment type="subcellular location">
    <subcellularLocation>
        <location evidence="1">Membrane</location>
        <topology evidence="1">Multi-pass membrane protein</topology>
    </subcellularLocation>
</comment>
<evidence type="ECO:0008006" key="8">
    <source>
        <dbReference type="Google" id="ProtNLM"/>
    </source>
</evidence>
<proteinExistence type="predicted"/>
<feature type="transmembrane region" description="Helical" evidence="5">
    <location>
        <begin position="29"/>
        <end position="46"/>
    </location>
</feature>
<dbReference type="Pfam" id="PF01040">
    <property type="entry name" value="UbiA"/>
    <property type="match status" value="1"/>
</dbReference>
<feature type="transmembrane region" description="Helical" evidence="5">
    <location>
        <begin position="243"/>
        <end position="261"/>
    </location>
</feature>
<keyword evidence="2 5" id="KW-0812">Transmembrane</keyword>
<feature type="transmembrane region" description="Helical" evidence="5">
    <location>
        <begin position="94"/>
        <end position="112"/>
    </location>
</feature>
<dbReference type="EMBL" id="AP027080">
    <property type="protein sequence ID" value="BDU72819.1"/>
    <property type="molecule type" value="Genomic_DNA"/>
</dbReference>
<keyword evidence="3 5" id="KW-1133">Transmembrane helix</keyword>
<feature type="transmembrane region" description="Helical" evidence="5">
    <location>
        <begin position="52"/>
        <end position="73"/>
    </location>
</feature>
<evidence type="ECO:0000256" key="5">
    <source>
        <dbReference type="SAM" id="Phobius"/>
    </source>
</evidence>
<evidence type="ECO:0000313" key="6">
    <source>
        <dbReference type="EMBL" id="BDU72819.1"/>
    </source>
</evidence>
<evidence type="ECO:0000256" key="4">
    <source>
        <dbReference type="ARBA" id="ARBA00023136"/>
    </source>
</evidence>
<dbReference type="Proteomes" id="UP001238179">
    <property type="component" value="Chromosome"/>
</dbReference>
<dbReference type="InterPro" id="IPR026046">
    <property type="entry name" value="UBIAD1"/>
</dbReference>
<dbReference type="InterPro" id="IPR000537">
    <property type="entry name" value="UbiA_prenyltransferase"/>
</dbReference>
<keyword evidence="7" id="KW-1185">Reference proteome</keyword>
<gene>
    <name evidence="6" type="ORF">METEAL_19930</name>
</gene>
<protein>
    <recommendedName>
        <fullName evidence="8">Prenyltransferase</fullName>
    </recommendedName>
</protein>
<reference evidence="7" key="1">
    <citation type="journal article" date="2023" name="Int. J. Syst. Evol. Microbiol.">
        <title>Mesoterricola silvestris gen. nov., sp. nov., Mesoterricola sediminis sp. nov., Geothrix oryzae sp. nov., Geothrix edaphica sp. nov., Geothrix rubra sp. nov., and Geothrix limicola sp. nov., six novel members of Acidobacteriota isolated from soils.</title>
        <authorList>
            <person name="Itoh H."/>
            <person name="Sugisawa Y."/>
            <person name="Mise K."/>
            <person name="Xu Z."/>
            <person name="Kuniyasu M."/>
            <person name="Ushijima N."/>
            <person name="Kawano K."/>
            <person name="Kobayashi E."/>
            <person name="Shiratori Y."/>
            <person name="Masuda Y."/>
            <person name="Senoo K."/>
        </authorList>
    </citation>
    <scope>NUCLEOTIDE SEQUENCE [LARGE SCALE GENOMIC DNA]</scope>
    <source>
        <strain evidence="7">W79</strain>
    </source>
</reference>
<evidence type="ECO:0000256" key="3">
    <source>
        <dbReference type="ARBA" id="ARBA00022989"/>
    </source>
</evidence>
<feature type="transmembrane region" description="Helical" evidence="5">
    <location>
        <begin position="176"/>
        <end position="194"/>
    </location>
</feature>
<sequence>MAYRLRSACERIAGPELTAYLLHLRPMEWPIMSAHFLLGALLAAGWRTPPGAALLGWVVFVALLNGGTLAINSAFDQDEGDIGYLKAPPRPPKYLLHLSAAMLALSLVLGFLLPPVFAWSNAACVAMSVLYSVPPVRLKARAGWDLLINCVGFGALAPLAGWGLTGLPVTPGMRSVAIGFGFLFGALYPATQLYQIDEDRARGDRTLAIVLGEGPSLGFAAGLAVAAHLWFAWGALQTGRNPLPLLISGVAWLGVLLPWWAQWRTYTQARHEAGMYRCLTAWAITDVSVLLLLWPR</sequence>
<dbReference type="KEGG" id="msil:METEAL_19930"/>
<organism evidence="6 7">
    <name type="scientific">Mesoterricola silvestris</name>
    <dbReference type="NCBI Taxonomy" id="2927979"/>
    <lineage>
        <taxon>Bacteria</taxon>
        <taxon>Pseudomonadati</taxon>
        <taxon>Acidobacteriota</taxon>
        <taxon>Holophagae</taxon>
        <taxon>Holophagales</taxon>
        <taxon>Holophagaceae</taxon>
        <taxon>Mesoterricola</taxon>
    </lineage>
</organism>